<sequence length="107" mass="12003">MACFLAYLLLFVKLVAVFFLIIFSNTSLIKCLDFPDYRSSPVFCESAGGKIELGISNFIWADLYRYIVVGKSAKRGLLTVNDEANYFKPIGVVSSDNDRDDSNVWDA</sequence>
<dbReference type="EMBL" id="MPUH01001701">
    <property type="protein sequence ID" value="OMJ66505.1"/>
    <property type="molecule type" value="Genomic_DNA"/>
</dbReference>
<reference evidence="1 2" key="1">
    <citation type="submission" date="2016-11" db="EMBL/GenBank/DDBJ databases">
        <title>The macronuclear genome of Stentor coeruleus: a giant cell with tiny introns.</title>
        <authorList>
            <person name="Slabodnick M."/>
            <person name="Ruby J.G."/>
            <person name="Reiff S.B."/>
            <person name="Swart E.C."/>
            <person name="Gosai S."/>
            <person name="Prabakaran S."/>
            <person name="Witkowska E."/>
            <person name="Larue G.E."/>
            <person name="Fisher S."/>
            <person name="Freeman R.M."/>
            <person name="Gunawardena J."/>
            <person name="Chu W."/>
            <person name="Stover N.A."/>
            <person name="Gregory B.D."/>
            <person name="Nowacki M."/>
            <person name="Derisi J."/>
            <person name="Roy S.W."/>
            <person name="Marshall W.F."/>
            <person name="Sood P."/>
        </authorList>
    </citation>
    <scope>NUCLEOTIDE SEQUENCE [LARGE SCALE GENOMIC DNA]</scope>
    <source>
        <strain evidence="1">WM001</strain>
    </source>
</reference>
<proteinExistence type="predicted"/>
<keyword evidence="2" id="KW-1185">Reference proteome</keyword>
<dbReference type="Proteomes" id="UP000187209">
    <property type="component" value="Unassembled WGS sequence"/>
</dbReference>
<protein>
    <submittedName>
        <fullName evidence="1">Uncharacterized protein</fullName>
    </submittedName>
</protein>
<gene>
    <name evidence="1" type="ORF">SteCoe_36622</name>
</gene>
<evidence type="ECO:0000313" key="2">
    <source>
        <dbReference type="Proteomes" id="UP000187209"/>
    </source>
</evidence>
<accession>A0A1R2APY7</accession>
<dbReference type="AlphaFoldDB" id="A0A1R2APY7"/>
<evidence type="ECO:0000313" key="1">
    <source>
        <dbReference type="EMBL" id="OMJ66505.1"/>
    </source>
</evidence>
<organism evidence="1 2">
    <name type="scientific">Stentor coeruleus</name>
    <dbReference type="NCBI Taxonomy" id="5963"/>
    <lineage>
        <taxon>Eukaryota</taxon>
        <taxon>Sar</taxon>
        <taxon>Alveolata</taxon>
        <taxon>Ciliophora</taxon>
        <taxon>Postciliodesmatophora</taxon>
        <taxon>Heterotrichea</taxon>
        <taxon>Heterotrichida</taxon>
        <taxon>Stentoridae</taxon>
        <taxon>Stentor</taxon>
    </lineage>
</organism>
<comment type="caution">
    <text evidence="1">The sequence shown here is derived from an EMBL/GenBank/DDBJ whole genome shotgun (WGS) entry which is preliminary data.</text>
</comment>
<name>A0A1R2APY7_9CILI</name>